<dbReference type="InterPro" id="IPR001660">
    <property type="entry name" value="SAM"/>
</dbReference>
<dbReference type="Pfam" id="PF07647">
    <property type="entry name" value="SAM_2"/>
    <property type="match status" value="1"/>
</dbReference>
<dbReference type="SUPFAM" id="SSF47769">
    <property type="entry name" value="SAM/Pointed domain"/>
    <property type="match status" value="1"/>
</dbReference>
<feature type="domain" description="SAM" evidence="1">
    <location>
        <begin position="2"/>
        <end position="31"/>
    </location>
</feature>
<name>A0A9N9NLH0_9GLOM</name>
<dbReference type="EMBL" id="CAJVPZ010035357">
    <property type="protein sequence ID" value="CAG8748905.1"/>
    <property type="molecule type" value="Genomic_DNA"/>
</dbReference>
<dbReference type="Proteomes" id="UP000789396">
    <property type="component" value="Unassembled WGS sequence"/>
</dbReference>
<dbReference type="OrthoDB" id="266718at2759"/>
<gene>
    <name evidence="2" type="ORF">RFULGI_LOCUS13453</name>
</gene>
<keyword evidence="3" id="KW-1185">Reference proteome</keyword>
<evidence type="ECO:0000313" key="3">
    <source>
        <dbReference type="Proteomes" id="UP000789396"/>
    </source>
</evidence>
<dbReference type="InterPro" id="IPR013761">
    <property type="entry name" value="SAM/pointed_sf"/>
</dbReference>
<organism evidence="2 3">
    <name type="scientific">Racocetra fulgida</name>
    <dbReference type="NCBI Taxonomy" id="60492"/>
    <lineage>
        <taxon>Eukaryota</taxon>
        <taxon>Fungi</taxon>
        <taxon>Fungi incertae sedis</taxon>
        <taxon>Mucoromycota</taxon>
        <taxon>Glomeromycotina</taxon>
        <taxon>Glomeromycetes</taxon>
        <taxon>Diversisporales</taxon>
        <taxon>Gigasporaceae</taxon>
        <taxon>Racocetra</taxon>
    </lineage>
</organism>
<evidence type="ECO:0000259" key="1">
    <source>
        <dbReference type="Pfam" id="PF07647"/>
    </source>
</evidence>
<evidence type="ECO:0000313" key="2">
    <source>
        <dbReference type="EMBL" id="CAG8748905.1"/>
    </source>
</evidence>
<comment type="caution">
    <text evidence="2">The sequence shown here is derived from an EMBL/GenBank/DDBJ whole genome shotgun (WGS) entry which is preliminary data.</text>
</comment>
<accession>A0A9N9NLH0</accession>
<proteinExistence type="predicted"/>
<dbReference type="Gene3D" id="1.10.150.50">
    <property type="entry name" value="Transcription Factor, Ets-1"/>
    <property type="match status" value="1"/>
</dbReference>
<protein>
    <submittedName>
        <fullName evidence="2">17682_t:CDS:1</fullName>
    </submittedName>
</protein>
<feature type="non-terminal residue" evidence="2">
    <location>
        <position position="1"/>
    </location>
</feature>
<dbReference type="AlphaFoldDB" id="A0A9N9NLH0"/>
<sequence>VLLELDHKALKELKISSIGDRIRLLTAVRRLINISAKNNYNPRLDIS</sequence>
<feature type="non-terminal residue" evidence="2">
    <location>
        <position position="47"/>
    </location>
</feature>
<reference evidence="2" key="1">
    <citation type="submission" date="2021-06" db="EMBL/GenBank/DDBJ databases">
        <authorList>
            <person name="Kallberg Y."/>
            <person name="Tangrot J."/>
            <person name="Rosling A."/>
        </authorList>
    </citation>
    <scope>NUCLEOTIDE SEQUENCE</scope>
    <source>
        <strain evidence="2">IN212</strain>
    </source>
</reference>